<dbReference type="InterPro" id="IPR013564">
    <property type="entry name" value="MurT_C"/>
</dbReference>
<feature type="active site" evidence="2">
    <location>
        <position position="357"/>
    </location>
</feature>
<dbReference type="RefSeq" id="WP_197114237.1">
    <property type="nucleotide sequence ID" value="NZ_JACBXQ010000001.1"/>
</dbReference>
<feature type="domain" description="Mur ligase central" evidence="3">
    <location>
        <begin position="54"/>
        <end position="175"/>
    </location>
</feature>
<dbReference type="InterPro" id="IPR036565">
    <property type="entry name" value="Mur-like_cat_sf"/>
</dbReference>
<dbReference type="EC" id="6.3.5.13" evidence="2"/>
<comment type="catalytic activity">
    <reaction evidence="2">
        <text>beta-D-GlcNAc-(1-&gt;4)-Mur2Ac(oyl-L-Ala-gamma-D-Glu-L-Lys-D-Ala-D-Ala)-di-trans,octa-cis-undecaprenyl diphosphate + ATP = beta-D-GlcNAc-(1-&gt;4)-Mur2Ac(oyl-L-Ala-gamma-D-O-P-Glu-L-Lys-D-Ala-D-Ala)-di-trans,octa-cis-undecaprenyl diphosphate + ADP</text>
        <dbReference type="Rhea" id="RHEA:59488"/>
        <dbReference type="ChEBI" id="CHEBI:30616"/>
        <dbReference type="ChEBI" id="CHEBI:60033"/>
        <dbReference type="ChEBI" id="CHEBI:143132"/>
        <dbReference type="ChEBI" id="CHEBI:456216"/>
    </reaction>
</comment>
<keyword evidence="2 5" id="KW-0436">Ligase</keyword>
<dbReference type="InterPro" id="IPR043703">
    <property type="entry name" value="Lipid_II_synth_MurT"/>
</dbReference>
<comment type="pathway">
    <text evidence="1 2">Cell wall biogenesis; peptidoglycan biosynthesis.</text>
</comment>
<evidence type="ECO:0000259" key="4">
    <source>
        <dbReference type="Pfam" id="PF08353"/>
    </source>
</evidence>
<dbReference type="Pfam" id="PF08245">
    <property type="entry name" value="Mur_ligase_M"/>
    <property type="match status" value="1"/>
</dbReference>
<dbReference type="HAMAP" id="MF_02214">
    <property type="entry name" value="Lipid_II_synth_MurT"/>
    <property type="match status" value="1"/>
</dbReference>
<organism evidence="5 6">
    <name type="scientific">Facklamia lactis</name>
    <dbReference type="NCBI Taxonomy" id="2749967"/>
    <lineage>
        <taxon>Bacteria</taxon>
        <taxon>Bacillati</taxon>
        <taxon>Bacillota</taxon>
        <taxon>Bacilli</taxon>
        <taxon>Lactobacillales</taxon>
        <taxon>Aerococcaceae</taxon>
        <taxon>Facklamia</taxon>
    </lineage>
</organism>
<feature type="domain" description="Lipid II isoglutaminyl synthase (glutamine-hydrolyzing) subunit MurT C-terminal" evidence="4">
    <location>
        <begin position="321"/>
        <end position="431"/>
    </location>
</feature>
<dbReference type="InterPro" id="IPR013221">
    <property type="entry name" value="Mur_ligase_cen"/>
</dbReference>
<feature type="binding site" evidence="2">
    <location>
        <position position="232"/>
    </location>
    <ligand>
        <name>Zn(2+)</name>
        <dbReference type="ChEBI" id="CHEBI:29105"/>
    </ligand>
</feature>
<proteinExistence type="inferred from homology"/>
<evidence type="ECO:0000256" key="1">
    <source>
        <dbReference type="ARBA" id="ARBA00004752"/>
    </source>
</evidence>
<evidence type="ECO:0000313" key="5">
    <source>
        <dbReference type="EMBL" id="MBG9985698.1"/>
    </source>
</evidence>
<comment type="similarity">
    <text evidence="2">Belongs to the MurCDEF family. MurT subfamily.</text>
</comment>
<keyword evidence="2" id="KW-0133">Cell shape</keyword>
<comment type="subunit">
    <text evidence="2">Forms a heterodimer with GatD.</text>
</comment>
<feature type="binding site" evidence="2">
    <location>
        <position position="210"/>
    </location>
    <ligand>
        <name>Zn(2+)</name>
        <dbReference type="ChEBI" id="CHEBI:29105"/>
    </ligand>
</feature>
<protein>
    <recommendedName>
        <fullName evidence="2">Lipid II isoglutaminyl synthase (glutamine-hydrolyzing) subunit MurT</fullName>
        <ecNumber evidence="2">6.3.5.13</ecNumber>
    </recommendedName>
</protein>
<keyword evidence="6" id="KW-1185">Reference proteome</keyword>
<evidence type="ECO:0000256" key="2">
    <source>
        <dbReference type="HAMAP-Rule" id="MF_02214"/>
    </source>
</evidence>
<dbReference type="PANTHER" id="PTHR23135:SF7">
    <property type="entry name" value="LIPID II ISOGLUTAMINYL SYNTHASE (GLUTAMINE-HYDROLYZING) SUBUNIT MURT"/>
    <property type="match status" value="1"/>
</dbReference>
<dbReference type="Gene3D" id="3.40.1190.10">
    <property type="entry name" value="Mur-like, catalytic domain"/>
    <property type="match status" value="1"/>
</dbReference>
<keyword evidence="2" id="KW-0547">Nucleotide-binding</keyword>
<evidence type="ECO:0000259" key="3">
    <source>
        <dbReference type="Pfam" id="PF08245"/>
    </source>
</evidence>
<dbReference type="SUPFAM" id="SSF53623">
    <property type="entry name" value="MurD-like peptide ligases, catalytic domain"/>
    <property type="match status" value="1"/>
</dbReference>
<comment type="function">
    <text evidence="2">The lipid II isoglutaminyl synthase complex catalyzes the formation of alpha-D-isoglutamine in the cell wall lipid II stem peptide. The MurT subunit catalyzes the ATP-dependent amidation of D-glutamate residue of lipid II, converting it to an isoglutamine residue.</text>
</comment>
<comment type="catalytic activity">
    <reaction evidence="2">
        <text>beta-D-GlcNAc-(1-&gt;4)-Mur2Ac(oyl-L-Ala-gamma-D-O-P-Glu-L-Lys-D-Ala-D-Ala)-di-trans,octa-cis-undecaprenyl diphosphate + NH4(+) = beta-D-GlcNAc-(1-&gt;4)-Mur2Ac(oyl-L-Ala-D-isoglutaminyl-L-Lys-D-Ala-D-Ala)-di-trans,octa-cis-undecaprenyl diphosphate + phosphate + H(+)</text>
        <dbReference type="Rhea" id="RHEA:57932"/>
        <dbReference type="ChEBI" id="CHEBI:15378"/>
        <dbReference type="ChEBI" id="CHEBI:28938"/>
        <dbReference type="ChEBI" id="CHEBI:43474"/>
        <dbReference type="ChEBI" id="CHEBI:62233"/>
        <dbReference type="ChEBI" id="CHEBI:143132"/>
    </reaction>
</comment>
<gene>
    <name evidence="2" type="primary">murT</name>
    <name evidence="5" type="ORF">HZY91_02180</name>
</gene>
<dbReference type="EMBL" id="JACBXQ010000001">
    <property type="protein sequence ID" value="MBG9985698.1"/>
    <property type="molecule type" value="Genomic_DNA"/>
</dbReference>
<name>A0ABS0LNF4_9LACT</name>
<keyword evidence="2" id="KW-0067">ATP-binding</keyword>
<dbReference type="GO" id="GO:0016874">
    <property type="term" value="F:ligase activity"/>
    <property type="evidence" value="ECO:0007669"/>
    <property type="project" value="UniProtKB-KW"/>
</dbReference>
<evidence type="ECO:0000313" key="6">
    <source>
        <dbReference type="Proteomes" id="UP000721415"/>
    </source>
</evidence>
<reference evidence="5 6" key="1">
    <citation type="submission" date="2020-07" db="EMBL/GenBank/DDBJ databases">
        <title>Facklamia lactis sp. nov., isolated from raw milk.</title>
        <authorList>
            <person name="Doll E.V."/>
            <person name="Huptas C."/>
            <person name="Staib L."/>
            <person name="Wenning M."/>
            <person name="Scherer S."/>
        </authorList>
    </citation>
    <scope>NUCLEOTIDE SEQUENCE [LARGE SCALE GENOMIC DNA]</scope>
    <source>
        <strain evidence="5 6">DSM 111018</strain>
    </source>
</reference>
<keyword evidence="2" id="KW-0479">Metal-binding</keyword>
<dbReference type="PANTHER" id="PTHR23135">
    <property type="entry name" value="MUR LIGASE FAMILY MEMBER"/>
    <property type="match status" value="1"/>
</dbReference>
<accession>A0ABS0LNF4</accession>
<sequence>MSLRSQLAISVGKASRWFLTNFTKGGSSLPGKLALNLDPQILATLSQNYQVVVITGTNGKTLTTALTVEALKEAYPYVLTNPSGSNMRQGIVSTFLNAPKMHQGEKGIAVLEVDEGSLKHVVEALAPDYFVFTNVFRDQLDRFGEIHTIYQLMTDAARKVPTAKIIANGDLPMFHSVDLPNEEVYFGFNHEEASEVVPHYNTDGLLCPKCDHVLAYHLLTYANLGHFYCPECGFERPALSYQVDEIQEEALTHSDFTIDGHPFHLPVAGKYNLYNALAAYSVAKELGLNVEQIRSGFEKAQRVFGRQESFEINGKKVLLNLVKNPVGLDQVLSLIGLDSEPFTLVAILNNQYADGTDVSWIWDGNFEQIKNFPVKAAITAGSKAEEMTKRLTVAGLPAEQIKQVDDLSDVIETIKQSETEHVHILATYTAMLQLREALTKSGYLKAIKEG</sequence>
<dbReference type="Proteomes" id="UP000721415">
    <property type="component" value="Unassembled WGS sequence"/>
</dbReference>
<feature type="binding site" evidence="2">
    <location>
        <position position="207"/>
    </location>
    <ligand>
        <name>Zn(2+)</name>
        <dbReference type="ChEBI" id="CHEBI:29105"/>
    </ligand>
</feature>
<feature type="binding site" evidence="2">
    <location>
        <position position="229"/>
    </location>
    <ligand>
        <name>Zn(2+)</name>
        <dbReference type="ChEBI" id="CHEBI:29105"/>
    </ligand>
</feature>
<comment type="catalytic activity">
    <reaction evidence="2">
        <text>beta-D-GlcNAc-(1-&gt;4)-Mur2Ac(oyl-L-Ala-gamma-D-Glu-L-Lys-D-Ala-D-Ala)-di-trans,octa-cis-undecaprenyl diphosphate + L-glutamine + ATP + H2O = beta-D-GlcNAc-(1-&gt;4)-Mur2Ac(oyl-L-Ala-D-isoglutaminyl-L-Lys-D-Ala-D-Ala)-di-trans,octa-cis-undecaprenyl diphosphate + L-glutamate + ADP + phosphate + H(+)</text>
        <dbReference type="Rhea" id="RHEA:57928"/>
        <dbReference type="ChEBI" id="CHEBI:15377"/>
        <dbReference type="ChEBI" id="CHEBI:15378"/>
        <dbReference type="ChEBI" id="CHEBI:29985"/>
        <dbReference type="ChEBI" id="CHEBI:30616"/>
        <dbReference type="ChEBI" id="CHEBI:43474"/>
        <dbReference type="ChEBI" id="CHEBI:58359"/>
        <dbReference type="ChEBI" id="CHEBI:60033"/>
        <dbReference type="ChEBI" id="CHEBI:62233"/>
        <dbReference type="ChEBI" id="CHEBI:456216"/>
        <dbReference type="EC" id="6.3.5.13"/>
    </reaction>
</comment>
<keyword evidence="2" id="KW-0573">Peptidoglycan synthesis</keyword>
<keyword evidence="2" id="KW-0961">Cell wall biogenesis/degradation</keyword>
<comment type="caution">
    <text evidence="5">The sequence shown here is derived from an EMBL/GenBank/DDBJ whole genome shotgun (WGS) entry which is preliminary data.</text>
</comment>
<dbReference type="Pfam" id="PF08353">
    <property type="entry name" value="MurT_C"/>
    <property type="match status" value="1"/>
</dbReference>
<keyword evidence="2" id="KW-0862">Zinc</keyword>